<dbReference type="RefSeq" id="XP_003104705.2">
    <property type="nucleotide sequence ID" value="XM_003104657.2"/>
</dbReference>
<feature type="region of interest" description="Disordered" evidence="1">
    <location>
        <begin position="195"/>
        <end position="218"/>
    </location>
</feature>
<keyword evidence="2" id="KW-1133">Transmembrane helix</keyword>
<feature type="signal peptide" evidence="3">
    <location>
        <begin position="1"/>
        <end position="22"/>
    </location>
</feature>
<comment type="caution">
    <text evidence="4">The sequence shown here is derived from an EMBL/GenBank/DDBJ whole genome shotgun (WGS) entry which is preliminary data.</text>
</comment>
<evidence type="ECO:0008006" key="6">
    <source>
        <dbReference type="Google" id="ProtNLM"/>
    </source>
</evidence>
<protein>
    <recommendedName>
        <fullName evidence="6">SCP domain-containing protein</fullName>
    </recommendedName>
</protein>
<feature type="transmembrane region" description="Helical" evidence="2">
    <location>
        <begin position="222"/>
        <end position="240"/>
    </location>
</feature>
<reference evidence="4 5" key="1">
    <citation type="submission" date="2019-12" db="EMBL/GenBank/DDBJ databases">
        <title>Chromosome-level assembly of the Caenorhabditis remanei genome.</title>
        <authorList>
            <person name="Teterina A.A."/>
            <person name="Willis J.H."/>
            <person name="Phillips P.C."/>
        </authorList>
    </citation>
    <scope>NUCLEOTIDE SEQUENCE [LARGE SCALE GENOMIC DNA]</scope>
    <source>
        <strain evidence="4 5">PX506</strain>
        <tissue evidence="4">Whole organism</tissue>
    </source>
</reference>
<gene>
    <name evidence="4" type="ORF">GCK72_021349</name>
</gene>
<keyword evidence="2" id="KW-0812">Transmembrane</keyword>
<dbReference type="KEGG" id="crq:GCK72_021349"/>
<dbReference type="GeneID" id="9808643"/>
<evidence type="ECO:0000256" key="1">
    <source>
        <dbReference type="SAM" id="MobiDB-lite"/>
    </source>
</evidence>
<dbReference type="CTD" id="9808643"/>
<evidence type="ECO:0000256" key="2">
    <source>
        <dbReference type="SAM" id="Phobius"/>
    </source>
</evidence>
<organism evidence="4 5">
    <name type="scientific">Caenorhabditis remanei</name>
    <name type="common">Caenorhabditis vulgaris</name>
    <dbReference type="NCBI Taxonomy" id="31234"/>
    <lineage>
        <taxon>Eukaryota</taxon>
        <taxon>Metazoa</taxon>
        <taxon>Ecdysozoa</taxon>
        <taxon>Nematoda</taxon>
        <taxon>Chromadorea</taxon>
        <taxon>Rhabditida</taxon>
        <taxon>Rhabditina</taxon>
        <taxon>Rhabditomorpha</taxon>
        <taxon>Rhabditoidea</taxon>
        <taxon>Rhabditidae</taxon>
        <taxon>Peloderinae</taxon>
        <taxon>Caenorhabditis</taxon>
    </lineage>
</organism>
<sequence>MITEPLLLCAISLAIGVLVVSADYTILPLSKEDCDKFVKNLNDKRREMVKRMNISDAYELTWSPELAKEDGEAAGITMLDNENRAYYGGNSFDELSQEFGVQLKGDGGESYDNMQSLLSPIHRTIGCSGYGDTTYFYVSCSLAPGAVHDVPDESLETPYFFQGFKGVPGSKCAAGYENNDGLCALIGSFTTKKPLTKPPVKPSTEAKDKDSVGVTDVTSGSSSISIIVVFLLFFVSFSYWF</sequence>
<keyword evidence="3" id="KW-0732">Signal</keyword>
<accession>A0A6A5GJN7</accession>
<evidence type="ECO:0000313" key="4">
    <source>
        <dbReference type="EMBL" id="KAF1754785.1"/>
    </source>
</evidence>
<dbReference type="AlphaFoldDB" id="A0A6A5GJN7"/>
<evidence type="ECO:0000313" key="5">
    <source>
        <dbReference type="Proteomes" id="UP000483820"/>
    </source>
</evidence>
<feature type="chain" id="PRO_5025429752" description="SCP domain-containing protein" evidence="3">
    <location>
        <begin position="23"/>
        <end position="241"/>
    </location>
</feature>
<dbReference type="EMBL" id="WUAV01000005">
    <property type="protein sequence ID" value="KAF1754785.1"/>
    <property type="molecule type" value="Genomic_DNA"/>
</dbReference>
<dbReference type="Proteomes" id="UP000483820">
    <property type="component" value="Chromosome V"/>
</dbReference>
<name>A0A6A5GJN7_CAERE</name>
<evidence type="ECO:0000256" key="3">
    <source>
        <dbReference type="SAM" id="SignalP"/>
    </source>
</evidence>
<keyword evidence="2" id="KW-0472">Membrane</keyword>
<proteinExistence type="predicted"/>